<dbReference type="AlphaFoldDB" id="A0A382XPG9"/>
<feature type="non-terminal residue" evidence="1">
    <location>
        <position position="35"/>
    </location>
</feature>
<name>A0A382XPG9_9ZZZZ</name>
<protein>
    <submittedName>
        <fullName evidence="1">Uncharacterized protein</fullName>
    </submittedName>
</protein>
<proteinExistence type="predicted"/>
<accession>A0A382XPG9</accession>
<dbReference type="Gene3D" id="3.40.190.10">
    <property type="entry name" value="Periplasmic binding protein-like II"/>
    <property type="match status" value="1"/>
</dbReference>
<reference evidence="1" key="1">
    <citation type="submission" date="2018-05" db="EMBL/GenBank/DDBJ databases">
        <authorList>
            <person name="Lanie J.A."/>
            <person name="Ng W.-L."/>
            <person name="Kazmierczak K.M."/>
            <person name="Andrzejewski T.M."/>
            <person name="Davidsen T.M."/>
            <person name="Wayne K.J."/>
            <person name="Tettelin H."/>
            <person name="Glass J.I."/>
            <person name="Rusch D."/>
            <person name="Podicherti R."/>
            <person name="Tsui H.-C.T."/>
            <person name="Winkler M.E."/>
        </authorList>
    </citation>
    <scope>NUCLEOTIDE SEQUENCE</scope>
</reference>
<dbReference type="EMBL" id="UINC01169391">
    <property type="protein sequence ID" value="SVD72903.1"/>
    <property type="molecule type" value="Genomic_DNA"/>
</dbReference>
<gene>
    <name evidence="1" type="ORF">METZ01_LOCUS425757</name>
</gene>
<organism evidence="1">
    <name type="scientific">marine metagenome</name>
    <dbReference type="NCBI Taxonomy" id="408172"/>
    <lineage>
        <taxon>unclassified sequences</taxon>
        <taxon>metagenomes</taxon>
        <taxon>ecological metagenomes</taxon>
    </lineage>
</organism>
<sequence>MSETSAKVVLATRKSPLALRQAELVAAAVKESLGA</sequence>
<evidence type="ECO:0000313" key="1">
    <source>
        <dbReference type="EMBL" id="SVD72903.1"/>
    </source>
</evidence>